<dbReference type="InterPro" id="IPR027417">
    <property type="entry name" value="P-loop_NTPase"/>
</dbReference>
<gene>
    <name evidence="1" type="primary">imuA</name>
    <name evidence="1" type="ORF">ACFSJ3_14770</name>
</gene>
<evidence type="ECO:0000313" key="1">
    <source>
        <dbReference type="EMBL" id="MFD2097257.1"/>
    </source>
</evidence>
<name>A0ABW4XPP0_9GAMM</name>
<dbReference type="InterPro" id="IPR017166">
    <property type="entry name" value="UCP037290"/>
</dbReference>
<dbReference type="Pfam" id="PF03846">
    <property type="entry name" value="SulA"/>
    <property type="match status" value="1"/>
</dbReference>
<evidence type="ECO:0000313" key="2">
    <source>
        <dbReference type="Proteomes" id="UP001597380"/>
    </source>
</evidence>
<organism evidence="1 2">
    <name type="scientific">Corallincola platygyrae</name>
    <dbReference type="NCBI Taxonomy" id="1193278"/>
    <lineage>
        <taxon>Bacteria</taxon>
        <taxon>Pseudomonadati</taxon>
        <taxon>Pseudomonadota</taxon>
        <taxon>Gammaproteobacteria</taxon>
        <taxon>Alteromonadales</taxon>
        <taxon>Psychromonadaceae</taxon>
        <taxon>Corallincola</taxon>
    </lineage>
</organism>
<dbReference type="Proteomes" id="UP001597380">
    <property type="component" value="Unassembled WGS sequence"/>
</dbReference>
<keyword evidence="2" id="KW-1185">Reference proteome</keyword>
<comment type="caution">
    <text evidence="1">The sequence shown here is derived from an EMBL/GenBank/DDBJ whole genome shotgun (WGS) entry which is preliminary data.</text>
</comment>
<dbReference type="RefSeq" id="WP_345340419.1">
    <property type="nucleotide sequence ID" value="NZ_BAABLI010000015.1"/>
</dbReference>
<protein>
    <submittedName>
        <fullName evidence="1">Translesion DNA synthesis-associated protein ImuA</fullName>
    </submittedName>
</protein>
<proteinExistence type="predicted"/>
<dbReference type="PIRSF" id="PIRSF037290">
    <property type="entry name" value="UCP037290"/>
    <property type="match status" value="1"/>
</dbReference>
<dbReference type="SUPFAM" id="SSF52540">
    <property type="entry name" value="P-loop containing nucleoside triphosphate hydrolases"/>
    <property type="match status" value="1"/>
</dbReference>
<dbReference type="InterPro" id="IPR004596">
    <property type="entry name" value="Cell_div_suppressor_SulA"/>
</dbReference>
<accession>A0ABW4XPP0</accession>
<dbReference type="Gene3D" id="3.40.50.300">
    <property type="entry name" value="P-loop containing nucleotide triphosphate hydrolases"/>
    <property type="match status" value="1"/>
</dbReference>
<reference evidence="2" key="1">
    <citation type="journal article" date="2019" name="Int. J. Syst. Evol. Microbiol.">
        <title>The Global Catalogue of Microorganisms (GCM) 10K type strain sequencing project: providing services to taxonomists for standard genome sequencing and annotation.</title>
        <authorList>
            <consortium name="The Broad Institute Genomics Platform"/>
            <consortium name="The Broad Institute Genome Sequencing Center for Infectious Disease"/>
            <person name="Wu L."/>
            <person name="Ma J."/>
        </authorList>
    </citation>
    <scope>NUCLEOTIDE SEQUENCE [LARGE SCALE GENOMIC DNA]</scope>
    <source>
        <strain evidence="2">CGMCC 1.10992</strain>
    </source>
</reference>
<dbReference type="InterPro" id="IPR047610">
    <property type="entry name" value="ImuA_translesion"/>
</dbReference>
<dbReference type="EMBL" id="JBHUHT010000017">
    <property type="protein sequence ID" value="MFD2097257.1"/>
    <property type="molecule type" value="Genomic_DNA"/>
</dbReference>
<sequence>MGSLESLFDSGAIWQGRNPRTTSECSFPTQIAKLDDALTGGWRTGELIELLLSQPGIGELQLLLPAMAKQASRDAWQLWINPPAMPYAPALSAAGLELSQQLIVESRCLKKALWSAEQALKSGCCSCVLLWLPDPRLQASMTQLRRLQLAAEEGNALIFMLRPQWLGEQFTQLQSSPAATRLSLSLMEDGLSVELFKRRGSWALKPFTVDLSTGLQLPQITPQSTHQTCLQTSGADIIQGPWS</sequence>
<dbReference type="NCBIfam" id="NF033429">
    <property type="entry name" value="ImuA_translesion"/>
    <property type="match status" value="1"/>
</dbReference>